<feature type="binding site" description="axial binding residue" evidence="17">
    <location>
        <position position="123"/>
    </location>
    <ligand>
        <name>heme c</name>
        <dbReference type="ChEBI" id="CHEBI:61717"/>
        <label>1</label>
    </ligand>
    <ligandPart>
        <name>Fe</name>
        <dbReference type="ChEBI" id="CHEBI:18248"/>
    </ligandPart>
</feature>
<keyword evidence="8 14" id="KW-0574">Periplasm</keyword>
<evidence type="ECO:0000256" key="17">
    <source>
        <dbReference type="PIRSR" id="PIRSR038455-3"/>
    </source>
</evidence>
<dbReference type="GO" id="GO:0020037">
    <property type="term" value="F:heme binding"/>
    <property type="evidence" value="ECO:0007669"/>
    <property type="project" value="InterPro"/>
</dbReference>
<evidence type="ECO:0000256" key="3">
    <source>
        <dbReference type="ARBA" id="ARBA00022448"/>
    </source>
</evidence>
<dbReference type="InterPro" id="IPR009056">
    <property type="entry name" value="Cyt_c-like_dom"/>
</dbReference>
<gene>
    <name evidence="20" type="primary">soxA_2</name>
    <name evidence="20" type="ORF">PTE30175_04217</name>
</gene>
<evidence type="ECO:0000256" key="10">
    <source>
        <dbReference type="ARBA" id="ARBA00023004"/>
    </source>
</evidence>
<comment type="catalytic activity">
    <reaction evidence="12 14">
        <text>L-cysteinyl-[SoxY protein] + thiosulfate + 2 Fe(III)-[cytochrome c] = S-sulfosulfanyl-L-cysteinyl-[SoxY protein] + 2 Fe(II)-[cytochrome c] + 2 H(+)</text>
        <dbReference type="Rhea" id="RHEA:56720"/>
        <dbReference type="Rhea" id="RHEA-COMP:10350"/>
        <dbReference type="Rhea" id="RHEA-COMP:14328"/>
        <dbReference type="Rhea" id="RHEA-COMP:14399"/>
        <dbReference type="Rhea" id="RHEA-COMP:14691"/>
        <dbReference type="ChEBI" id="CHEBI:15378"/>
        <dbReference type="ChEBI" id="CHEBI:29033"/>
        <dbReference type="ChEBI" id="CHEBI:29034"/>
        <dbReference type="ChEBI" id="CHEBI:29950"/>
        <dbReference type="ChEBI" id="CHEBI:33542"/>
        <dbReference type="ChEBI" id="CHEBI:139321"/>
        <dbReference type="EC" id="2.8.5.2"/>
    </reaction>
</comment>
<dbReference type="Gene3D" id="1.10.760.10">
    <property type="entry name" value="Cytochrome c-like domain"/>
    <property type="match status" value="2"/>
</dbReference>
<comment type="similarity">
    <text evidence="11 14">Belongs to the SoxA family.</text>
</comment>
<keyword evidence="20" id="KW-0560">Oxidoreductase</keyword>
<reference evidence="20 21" key="1">
    <citation type="submission" date="2019-08" db="EMBL/GenBank/DDBJ databases">
        <authorList>
            <person name="Peeters C."/>
        </authorList>
    </citation>
    <scope>NUCLEOTIDE SEQUENCE [LARGE SCALE GENOMIC DNA]</scope>
    <source>
        <strain evidence="20 21">LMG 30175</strain>
    </source>
</reference>
<dbReference type="PROSITE" id="PS51007">
    <property type="entry name" value="CYTC"/>
    <property type="match status" value="1"/>
</dbReference>
<dbReference type="RefSeq" id="WP_224788904.1">
    <property type="nucleotide sequence ID" value="NZ_CABPRZ010000022.1"/>
</dbReference>
<dbReference type="GO" id="GO:0016740">
    <property type="term" value="F:transferase activity"/>
    <property type="evidence" value="ECO:0007669"/>
    <property type="project" value="UniProtKB-KW"/>
</dbReference>
<keyword evidence="7 18" id="KW-0732">Signal</keyword>
<dbReference type="GO" id="GO:0042597">
    <property type="term" value="C:periplasmic space"/>
    <property type="evidence" value="ECO:0007669"/>
    <property type="project" value="UniProtKB-SubCell"/>
</dbReference>
<evidence type="ECO:0000259" key="19">
    <source>
        <dbReference type="PROSITE" id="PS51007"/>
    </source>
</evidence>
<dbReference type="EMBL" id="CABPRZ010000022">
    <property type="protein sequence ID" value="VVE44260.1"/>
    <property type="molecule type" value="Genomic_DNA"/>
</dbReference>
<dbReference type="AlphaFoldDB" id="A0A5E4Y6P1"/>
<dbReference type="GO" id="GO:0046872">
    <property type="term" value="F:metal ion binding"/>
    <property type="evidence" value="ECO:0007669"/>
    <property type="project" value="UniProtKB-KW"/>
</dbReference>
<dbReference type="InterPro" id="IPR036909">
    <property type="entry name" value="Cyt_c-like_dom_sf"/>
</dbReference>
<evidence type="ECO:0000256" key="12">
    <source>
        <dbReference type="ARBA" id="ARBA00048077"/>
    </source>
</evidence>
<keyword evidence="10 14" id="KW-0408">Iron</keyword>
<evidence type="ECO:0000256" key="13">
    <source>
        <dbReference type="ARBA" id="ARBA00048423"/>
    </source>
</evidence>
<evidence type="ECO:0000256" key="5">
    <source>
        <dbReference type="ARBA" id="ARBA00022679"/>
    </source>
</evidence>
<dbReference type="GO" id="GO:0019417">
    <property type="term" value="P:sulfur oxidation"/>
    <property type="evidence" value="ECO:0007669"/>
    <property type="project" value="InterPro"/>
</dbReference>
<evidence type="ECO:0000256" key="14">
    <source>
        <dbReference type="PIRNR" id="PIRNR038455"/>
    </source>
</evidence>
<dbReference type="PIRSF" id="PIRSF038455">
    <property type="entry name" value="SoxA"/>
    <property type="match status" value="1"/>
</dbReference>
<feature type="chain" id="PRO_5022870849" description="SoxAX cytochrome complex subunit A" evidence="18">
    <location>
        <begin position="42"/>
        <end position="288"/>
    </location>
</feature>
<keyword evidence="21" id="KW-1185">Reference proteome</keyword>
<dbReference type="EC" id="2.8.5.2" evidence="14"/>
<comment type="cofactor">
    <cofactor evidence="16">
        <name>heme</name>
        <dbReference type="ChEBI" id="CHEBI:30413"/>
    </cofactor>
    <text evidence="16">Binds 2 heme groups per subunit.</text>
</comment>
<comment type="subunit">
    <text evidence="2 14">Heterodimer of SoxA and SoxX.</text>
</comment>
<feature type="binding site" description="axial binding residue" evidence="17">
    <location>
        <position position="201"/>
    </location>
    <ligand>
        <name>heme c</name>
        <dbReference type="ChEBI" id="CHEBI:61717"/>
        <label>2</label>
    </ligand>
    <ligandPart>
        <name>Fe</name>
        <dbReference type="ChEBI" id="CHEBI:18248"/>
    </ligandPart>
</feature>
<keyword evidence="6 14" id="KW-0479">Metal-binding</keyword>
<feature type="signal peptide" evidence="18">
    <location>
        <begin position="1"/>
        <end position="41"/>
    </location>
</feature>
<feature type="domain" description="Cytochrome c" evidence="19">
    <location>
        <begin position="177"/>
        <end position="288"/>
    </location>
</feature>
<dbReference type="SUPFAM" id="SSF46626">
    <property type="entry name" value="Cytochrome c"/>
    <property type="match status" value="2"/>
</dbReference>
<keyword evidence="3 14" id="KW-0813">Transport</keyword>
<protein>
    <recommendedName>
        <fullName evidence="14">SoxAX cytochrome complex subunit A</fullName>
        <ecNumber evidence="14">2.8.5.2</ecNumber>
    </recommendedName>
    <alternativeName>
        <fullName evidence="14">Protein SoxA</fullName>
    </alternativeName>
    <alternativeName>
        <fullName evidence="14">Sulfur oxidizing protein A</fullName>
    </alternativeName>
    <alternativeName>
        <fullName evidence="14">Thiosulfate-oxidizing multienzyme system protein SoxA</fullName>
    </alternativeName>
</protein>
<dbReference type="NCBIfam" id="TIGR04484">
    <property type="entry name" value="thiosulf_SoxA"/>
    <property type="match status" value="1"/>
</dbReference>
<name>A0A5E4Y6P1_9BURK</name>
<dbReference type="Proteomes" id="UP000414233">
    <property type="component" value="Unassembled WGS sequence"/>
</dbReference>
<dbReference type="GO" id="GO:0070069">
    <property type="term" value="C:cytochrome complex"/>
    <property type="evidence" value="ECO:0007669"/>
    <property type="project" value="InterPro"/>
</dbReference>
<dbReference type="InterPro" id="IPR025710">
    <property type="entry name" value="SoxA"/>
</dbReference>
<evidence type="ECO:0000256" key="2">
    <source>
        <dbReference type="ARBA" id="ARBA00011530"/>
    </source>
</evidence>
<dbReference type="GO" id="GO:0009055">
    <property type="term" value="F:electron transfer activity"/>
    <property type="evidence" value="ECO:0007669"/>
    <property type="project" value="InterPro"/>
</dbReference>
<dbReference type="GO" id="GO:0016669">
    <property type="term" value="F:oxidoreductase activity, acting on a sulfur group of donors, cytochrome as acceptor"/>
    <property type="evidence" value="ECO:0007669"/>
    <property type="project" value="InterPro"/>
</dbReference>
<evidence type="ECO:0000256" key="11">
    <source>
        <dbReference type="ARBA" id="ARBA00025746"/>
    </source>
</evidence>
<feature type="binding site" description="covalent" evidence="16">
    <location>
        <position position="197"/>
    </location>
    <ligand>
        <name>heme c</name>
        <dbReference type="ChEBI" id="CHEBI:61717"/>
        <label>2</label>
    </ligand>
</feature>
<organism evidence="20 21">
    <name type="scientific">Pandoraea terrae</name>
    <dbReference type="NCBI Taxonomy" id="1537710"/>
    <lineage>
        <taxon>Bacteria</taxon>
        <taxon>Pseudomonadati</taxon>
        <taxon>Pseudomonadota</taxon>
        <taxon>Betaproteobacteria</taxon>
        <taxon>Burkholderiales</taxon>
        <taxon>Burkholderiaceae</taxon>
        <taxon>Pandoraea</taxon>
    </lineage>
</organism>
<evidence type="ECO:0000256" key="16">
    <source>
        <dbReference type="PIRSR" id="PIRSR038455-2"/>
    </source>
</evidence>
<feature type="binding site" description="axial binding residue" evidence="17">
    <location>
        <position position="249"/>
    </location>
    <ligand>
        <name>heme c</name>
        <dbReference type="ChEBI" id="CHEBI:61717"/>
        <label>2</label>
    </ligand>
    <ligandPart>
        <name>Fe</name>
        <dbReference type="ChEBI" id="CHEBI:18248"/>
    </ligandPart>
</feature>
<evidence type="ECO:0000256" key="7">
    <source>
        <dbReference type="ARBA" id="ARBA00022729"/>
    </source>
</evidence>
<keyword evidence="5 14" id="KW-0808">Transferase</keyword>
<evidence type="ECO:0000256" key="8">
    <source>
        <dbReference type="ARBA" id="ARBA00022764"/>
    </source>
</evidence>
<dbReference type="Pfam" id="PF21342">
    <property type="entry name" value="SoxA-TsdA_cyt-c"/>
    <property type="match status" value="1"/>
</dbReference>
<keyword evidence="9 14" id="KW-0249">Electron transport</keyword>
<evidence type="ECO:0000256" key="18">
    <source>
        <dbReference type="SAM" id="SignalP"/>
    </source>
</evidence>
<comment type="subcellular location">
    <subcellularLocation>
        <location evidence="1 14">Periplasm</location>
    </subcellularLocation>
</comment>
<keyword evidence="4 14" id="KW-0349">Heme</keyword>
<sequence length="288" mass="31594">MTKARHSASARHTRPAAPLAASLAAVAMAAFATMGASPSMAADSTADAIAQYRQMLADGNPAELIEMRGEELWKTPRGPNNVALTQCDLGLGAGVVKGAYAQLPRYFPDVHRVQDAESRIVECMVTLQGFKREDVIKQPFSKEGQDPTDLESLTAYVAGLSRGETIRVPQSHKEEKDAYARGQKLFYYRAGPYDFSCASCHGADDKRIRLQDLPNLTKPAAARQAFATWPGYRVSQGALRTIQWRMYDCFRQQRMPELNYGSQASIDLITFLGVMANGGKMDAPGLKR</sequence>
<feature type="binding site" description="covalent" evidence="16">
    <location>
        <position position="87"/>
    </location>
    <ligand>
        <name>heme c</name>
        <dbReference type="ChEBI" id="CHEBI:61717"/>
        <label>1</label>
    </ligand>
</feature>
<proteinExistence type="inferred from homology"/>
<feature type="binding site" evidence="16">
    <location>
        <position position="245"/>
    </location>
    <ligand>
        <name>substrate</name>
    </ligand>
</feature>
<feature type="binding site" description="covalent" evidence="16">
    <location>
        <position position="200"/>
    </location>
    <ligand>
        <name>heme c</name>
        <dbReference type="ChEBI" id="CHEBI:61717"/>
        <label>2</label>
    </ligand>
</feature>
<evidence type="ECO:0000256" key="4">
    <source>
        <dbReference type="ARBA" id="ARBA00022617"/>
    </source>
</evidence>
<evidence type="ECO:0000256" key="1">
    <source>
        <dbReference type="ARBA" id="ARBA00004418"/>
    </source>
</evidence>
<evidence type="ECO:0000313" key="21">
    <source>
        <dbReference type="Proteomes" id="UP000414233"/>
    </source>
</evidence>
<accession>A0A5E4Y6P1</accession>
<evidence type="ECO:0000256" key="15">
    <source>
        <dbReference type="PIRSR" id="PIRSR038455-1"/>
    </source>
</evidence>
<feature type="active site" description="Cysteine persulfide intermediate" evidence="15">
    <location>
        <position position="249"/>
    </location>
</feature>
<evidence type="ECO:0000256" key="6">
    <source>
        <dbReference type="ARBA" id="ARBA00022723"/>
    </source>
</evidence>
<evidence type="ECO:0000313" key="20">
    <source>
        <dbReference type="EMBL" id="VVE44260.1"/>
    </source>
</evidence>
<comment type="catalytic activity">
    <reaction evidence="13 14">
        <text>S-sulfanyl-L-cysteinyl-[SoxY protein] + thiosulfate + 2 Fe(III)-[cytochrome c] = S-(2-sulfodisulfanyl)-L-cysteinyl-[SoxY protein] + 2 Fe(II)-[cytochrome c] + 2 H(+)</text>
        <dbReference type="Rhea" id="RHEA:51224"/>
        <dbReference type="Rhea" id="RHEA-COMP:10350"/>
        <dbReference type="Rhea" id="RHEA-COMP:14399"/>
        <dbReference type="Rhea" id="RHEA-COMP:14689"/>
        <dbReference type="Rhea" id="RHEA-COMP:14690"/>
        <dbReference type="ChEBI" id="CHEBI:15378"/>
        <dbReference type="ChEBI" id="CHEBI:29033"/>
        <dbReference type="ChEBI" id="CHEBI:29034"/>
        <dbReference type="ChEBI" id="CHEBI:33542"/>
        <dbReference type="ChEBI" id="CHEBI:61963"/>
        <dbReference type="ChEBI" id="CHEBI:140664"/>
        <dbReference type="EC" id="2.8.5.2"/>
    </reaction>
</comment>
<evidence type="ECO:0000256" key="9">
    <source>
        <dbReference type="ARBA" id="ARBA00022982"/>
    </source>
</evidence>